<organism evidence="2 3">
    <name type="scientific">Prorocentrum cordatum</name>
    <dbReference type="NCBI Taxonomy" id="2364126"/>
    <lineage>
        <taxon>Eukaryota</taxon>
        <taxon>Sar</taxon>
        <taxon>Alveolata</taxon>
        <taxon>Dinophyceae</taxon>
        <taxon>Prorocentrales</taxon>
        <taxon>Prorocentraceae</taxon>
        <taxon>Prorocentrum</taxon>
    </lineage>
</organism>
<accession>A0ABN9QTC3</accession>
<feature type="compositionally biased region" description="Low complexity" evidence="1">
    <location>
        <begin position="239"/>
        <end position="263"/>
    </location>
</feature>
<feature type="compositionally biased region" description="Basic and acidic residues" evidence="1">
    <location>
        <begin position="11"/>
        <end position="21"/>
    </location>
</feature>
<proteinExistence type="predicted"/>
<reference evidence="2" key="1">
    <citation type="submission" date="2023-10" db="EMBL/GenBank/DDBJ databases">
        <authorList>
            <person name="Chen Y."/>
            <person name="Shah S."/>
            <person name="Dougan E. K."/>
            <person name="Thang M."/>
            <person name="Chan C."/>
        </authorList>
    </citation>
    <scope>NUCLEOTIDE SEQUENCE [LARGE SCALE GENOMIC DNA]</scope>
</reference>
<comment type="caution">
    <text evidence="2">The sequence shown here is derived from an EMBL/GenBank/DDBJ whole genome shotgun (WGS) entry which is preliminary data.</text>
</comment>
<name>A0ABN9QTC3_9DINO</name>
<dbReference type="Proteomes" id="UP001189429">
    <property type="component" value="Unassembled WGS sequence"/>
</dbReference>
<feature type="compositionally biased region" description="Gly residues" evidence="1">
    <location>
        <begin position="301"/>
        <end position="311"/>
    </location>
</feature>
<feature type="region of interest" description="Disordered" evidence="1">
    <location>
        <begin position="298"/>
        <end position="341"/>
    </location>
</feature>
<dbReference type="EMBL" id="CAUYUJ010003892">
    <property type="protein sequence ID" value="CAK0807308.1"/>
    <property type="molecule type" value="Genomic_DNA"/>
</dbReference>
<feature type="region of interest" description="Disordered" evidence="1">
    <location>
        <begin position="372"/>
        <end position="405"/>
    </location>
</feature>
<evidence type="ECO:0000313" key="2">
    <source>
        <dbReference type="EMBL" id="CAK0807308.1"/>
    </source>
</evidence>
<evidence type="ECO:0000256" key="1">
    <source>
        <dbReference type="SAM" id="MobiDB-lite"/>
    </source>
</evidence>
<feature type="compositionally biased region" description="Low complexity" evidence="1">
    <location>
        <begin position="378"/>
        <end position="403"/>
    </location>
</feature>
<gene>
    <name evidence="2" type="ORF">PCOR1329_LOCUS13219</name>
</gene>
<feature type="region of interest" description="Disordered" evidence="1">
    <location>
        <begin position="476"/>
        <end position="495"/>
    </location>
</feature>
<feature type="region of interest" description="Disordered" evidence="1">
    <location>
        <begin position="208"/>
        <end position="270"/>
    </location>
</feature>
<evidence type="ECO:0000313" key="3">
    <source>
        <dbReference type="Proteomes" id="UP001189429"/>
    </source>
</evidence>
<keyword evidence="3" id="KW-1185">Reference proteome</keyword>
<feature type="compositionally biased region" description="Gly residues" evidence="1">
    <location>
        <begin position="220"/>
        <end position="231"/>
    </location>
</feature>
<feature type="non-terminal residue" evidence="2">
    <location>
        <position position="651"/>
    </location>
</feature>
<feature type="region of interest" description="Disordered" evidence="1">
    <location>
        <begin position="1"/>
        <end position="23"/>
    </location>
</feature>
<sequence length="651" mass="68993">MPASTRRVARWRQERPPKESDLNTLLQQVVQKSESAALKAAVSQELSKLLAKGPETTAPGGEAEAVRRANGAWRDADTKHSQAVAAVVRLQDSLAIAIDKEVQAAQVLAQAEKAKRAAVEALARVEGIMSSSVTAKDASPVVEGTPSFRISWNEALFQGLDDLECEDEEREQLRLVHTQLQELQATLSAKEADIQAMLEKAAVVRKEVEERNKKKRKTGMGEGQAAPGGGEPTAPPAPAAGSGATAEAPPADADHAAAQAEAAEQARTDDIEKEAARLSAAKFAAQREALAAQKAALGKSMGKGKGNGDGSSKGTVVPGGEAADGASTRRQQRAPEADPWAWLSPRALSALAAPGRRADRAMRAGAASAAEAAREAARGSPGAAEAARGSPSAAEARPAAAPSTGAVGALGRSAAATSATPAAWPPKDGAALRLVVREHHAFGMAHRLPRRDSAWDFLTGIEDDIVVRSAAYRGMLQGKTPAPRPGPLSPRGDARRAPLEQPMWMTVDGHLRAQLRLTGFHGTPVLVVVLLFLRPSEAGRVRTCDRFFQRVGGHEKVWQGLRCRDYIRDACSTKRCMWQVLGGSLDGAGKCVYHLRESNAEAFRDTCKQITRIPGRSKEDEEVLRALAVLPCGRSVQARRLSAGRRREPAG</sequence>
<protein>
    <submittedName>
        <fullName evidence="2">Uncharacterized protein</fullName>
    </submittedName>
</protein>